<name>A0AC60NRS9_IXOPE</name>
<keyword evidence="2" id="KW-1185">Reference proteome</keyword>
<protein>
    <submittedName>
        <fullName evidence="1">Uncharacterized protein</fullName>
    </submittedName>
</protein>
<comment type="caution">
    <text evidence="1">The sequence shown here is derived from an EMBL/GenBank/DDBJ whole genome shotgun (WGS) entry which is preliminary data.</text>
</comment>
<evidence type="ECO:0000313" key="2">
    <source>
        <dbReference type="Proteomes" id="UP000805193"/>
    </source>
</evidence>
<proteinExistence type="predicted"/>
<gene>
    <name evidence="1" type="ORF">HPB47_013092</name>
</gene>
<dbReference type="Proteomes" id="UP000805193">
    <property type="component" value="Unassembled WGS sequence"/>
</dbReference>
<evidence type="ECO:0000313" key="1">
    <source>
        <dbReference type="EMBL" id="KAG0409794.1"/>
    </source>
</evidence>
<dbReference type="EMBL" id="JABSTQ010011591">
    <property type="protein sequence ID" value="KAG0409794.1"/>
    <property type="molecule type" value="Genomic_DNA"/>
</dbReference>
<accession>A0AC60NRS9</accession>
<organism evidence="1 2">
    <name type="scientific">Ixodes persulcatus</name>
    <name type="common">Taiga tick</name>
    <dbReference type="NCBI Taxonomy" id="34615"/>
    <lineage>
        <taxon>Eukaryota</taxon>
        <taxon>Metazoa</taxon>
        <taxon>Ecdysozoa</taxon>
        <taxon>Arthropoda</taxon>
        <taxon>Chelicerata</taxon>
        <taxon>Arachnida</taxon>
        <taxon>Acari</taxon>
        <taxon>Parasitiformes</taxon>
        <taxon>Ixodida</taxon>
        <taxon>Ixodoidea</taxon>
        <taxon>Ixodidae</taxon>
        <taxon>Ixodinae</taxon>
        <taxon>Ixodes</taxon>
    </lineage>
</organism>
<sequence length="286" mass="32162">MNKILTNATDGQDNITLNDVDIEHLLQQRFALRTKVTTHFDNFENALPGTTTGRQLNEIIKRLKGYECQLNYLDDTIEPFKPTEELEEKFTYVIELSDRIVGHLSMLKFKAQLVNQRVTKPEKVEEGNQHLSKQRNTSNTSSFRQYLVRPSELHVTARARDDEVGTVALVSTNYADRALATENHPEQQRKHRRVPTGSTDVTNTPLDDCCAQTTSMTTRVPMLTNKQVMTGSAEECVCEYGDNPIDSLYVNISRSTSLRPSLQVAMLSETAAQPRATGATVKEQGT</sequence>
<reference evidence="1 2" key="1">
    <citation type="journal article" date="2020" name="Cell">
        <title>Large-Scale Comparative Analyses of Tick Genomes Elucidate Their Genetic Diversity and Vector Capacities.</title>
        <authorList>
            <consortium name="Tick Genome and Microbiome Consortium (TIGMIC)"/>
            <person name="Jia N."/>
            <person name="Wang J."/>
            <person name="Shi W."/>
            <person name="Du L."/>
            <person name="Sun Y."/>
            <person name="Zhan W."/>
            <person name="Jiang J.F."/>
            <person name="Wang Q."/>
            <person name="Zhang B."/>
            <person name="Ji P."/>
            <person name="Bell-Sakyi L."/>
            <person name="Cui X.M."/>
            <person name="Yuan T.T."/>
            <person name="Jiang B.G."/>
            <person name="Yang W.F."/>
            <person name="Lam T.T."/>
            <person name="Chang Q.C."/>
            <person name="Ding S.J."/>
            <person name="Wang X.J."/>
            <person name="Zhu J.G."/>
            <person name="Ruan X.D."/>
            <person name="Zhao L."/>
            <person name="Wei J.T."/>
            <person name="Ye R.Z."/>
            <person name="Que T.C."/>
            <person name="Du C.H."/>
            <person name="Zhou Y.H."/>
            <person name="Cheng J.X."/>
            <person name="Dai P.F."/>
            <person name="Guo W.B."/>
            <person name="Han X.H."/>
            <person name="Huang E.J."/>
            <person name="Li L.F."/>
            <person name="Wei W."/>
            <person name="Gao Y.C."/>
            <person name="Liu J.Z."/>
            <person name="Shao H.Z."/>
            <person name="Wang X."/>
            <person name="Wang C.C."/>
            <person name="Yang T.C."/>
            <person name="Huo Q.B."/>
            <person name="Li W."/>
            <person name="Chen H.Y."/>
            <person name="Chen S.E."/>
            <person name="Zhou L.G."/>
            <person name="Ni X.B."/>
            <person name="Tian J.H."/>
            <person name="Sheng Y."/>
            <person name="Liu T."/>
            <person name="Pan Y.S."/>
            <person name="Xia L.Y."/>
            <person name="Li J."/>
            <person name="Zhao F."/>
            <person name="Cao W.C."/>
        </authorList>
    </citation>
    <scope>NUCLEOTIDE SEQUENCE [LARGE SCALE GENOMIC DNA]</scope>
    <source>
        <strain evidence="1">Iper-2018</strain>
    </source>
</reference>